<dbReference type="EMBL" id="SGIU01000001">
    <property type="protein sequence ID" value="TAI49316.1"/>
    <property type="molecule type" value="Genomic_DNA"/>
</dbReference>
<dbReference type="RefSeq" id="WP_130610973.1">
    <property type="nucleotide sequence ID" value="NZ_SGIU01000001.1"/>
</dbReference>
<dbReference type="AlphaFoldDB" id="A0A4Q8QLZ6"/>
<reference evidence="1 2" key="1">
    <citation type="submission" date="2019-02" db="EMBL/GenBank/DDBJ databases">
        <title>Draft genome sequence of Muricauda sp. 176CP4-71.</title>
        <authorList>
            <person name="Park J.-S."/>
        </authorList>
    </citation>
    <scope>NUCLEOTIDE SEQUENCE [LARGE SCALE GENOMIC DNA]</scope>
    <source>
        <strain evidence="1 2">176CP4-71</strain>
    </source>
</reference>
<evidence type="ECO:0000313" key="1">
    <source>
        <dbReference type="EMBL" id="TAI49316.1"/>
    </source>
</evidence>
<gene>
    <name evidence="1" type="ORF">EW142_05835</name>
</gene>
<dbReference type="OrthoDB" id="1143855at2"/>
<sequence>MWKWTLSFLILLLCCCTGRGVTSDELNHLNGYWEIEEVTFPDGSNKEYGASPAVDFIHLENEKGFRKKVYPKIDGSFNTSNSAESFELADTDDGFVFLYSTETADWQERLLQIDSVSFTVMNEEGLKYSYRRFQPIEIPK</sequence>
<comment type="caution">
    <text evidence="1">The sequence shown here is derived from an EMBL/GenBank/DDBJ whole genome shotgun (WGS) entry which is preliminary data.</text>
</comment>
<dbReference type="Proteomes" id="UP000291981">
    <property type="component" value="Unassembled WGS sequence"/>
</dbReference>
<evidence type="ECO:0000313" key="2">
    <source>
        <dbReference type="Proteomes" id="UP000291981"/>
    </source>
</evidence>
<protein>
    <recommendedName>
        <fullName evidence="3">Lipocalin-like domain-containing protein</fullName>
    </recommendedName>
</protein>
<accession>A0A4Q8QLZ6</accession>
<organism evidence="1 2">
    <name type="scientific">Flagellimonas allohymeniacidonis</name>
    <dbReference type="NCBI Taxonomy" id="2517819"/>
    <lineage>
        <taxon>Bacteria</taxon>
        <taxon>Pseudomonadati</taxon>
        <taxon>Bacteroidota</taxon>
        <taxon>Flavobacteriia</taxon>
        <taxon>Flavobacteriales</taxon>
        <taxon>Flavobacteriaceae</taxon>
        <taxon>Flagellimonas</taxon>
    </lineage>
</organism>
<keyword evidence="2" id="KW-1185">Reference proteome</keyword>
<evidence type="ECO:0008006" key="3">
    <source>
        <dbReference type="Google" id="ProtNLM"/>
    </source>
</evidence>
<proteinExistence type="predicted"/>
<name>A0A4Q8QLZ6_9FLAO</name>